<dbReference type="InterPro" id="IPR015496">
    <property type="entry name" value="Ubiquilin"/>
</dbReference>
<dbReference type="PANTHER" id="PTHR10677">
    <property type="entry name" value="UBIQUILIN"/>
    <property type="match status" value="1"/>
</dbReference>
<dbReference type="AlphaFoldDB" id="A0A7J8WPU6"/>
<dbReference type="Proteomes" id="UP000593577">
    <property type="component" value="Unassembled WGS sequence"/>
</dbReference>
<keyword evidence="3" id="KW-1185">Reference proteome</keyword>
<comment type="caution">
    <text evidence="2">The sequence shown here is derived from an EMBL/GenBank/DDBJ whole genome shotgun (WGS) entry which is preliminary data.</text>
</comment>
<dbReference type="GO" id="GO:0006511">
    <property type="term" value="P:ubiquitin-dependent protein catabolic process"/>
    <property type="evidence" value="ECO:0007669"/>
    <property type="project" value="TreeGrafter"/>
</dbReference>
<evidence type="ECO:0000313" key="3">
    <source>
        <dbReference type="Proteomes" id="UP000593577"/>
    </source>
</evidence>
<dbReference type="GO" id="GO:0031593">
    <property type="term" value="F:polyubiquitin modification-dependent protein binding"/>
    <property type="evidence" value="ECO:0007669"/>
    <property type="project" value="TreeGrafter"/>
</dbReference>
<gene>
    <name evidence="2" type="ORF">Goari_018513</name>
</gene>
<dbReference type="EMBL" id="JABFAA010000002">
    <property type="protein sequence ID" value="MBA0677091.1"/>
    <property type="molecule type" value="Genomic_DNA"/>
</dbReference>
<evidence type="ECO:0000313" key="2">
    <source>
        <dbReference type="EMBL" id="MBA0677091.1"/>
    </source>
</evidence>
<dbReference type="Pfam" id="PF23195">
    <property type="entry name" value="UBQLN1"/>
    <property type="match status" value="1"/>
</dbReference>
<feature type="compositionally biased region" description="Polar residues" evidence="1">
    <location>
        <begin position="60"/>
        <end position="81"/>
    </location>
</feature>
<protein>
    <submittedName>
        <fullName evidence="2">Uncharacterized protein</fullName>
    </submittedName>
</protein>
<dbReference type="GO" id="GO:0005829">
    <property type="term" value="C:cytosol"/>
    <property type="evidence" value="ECO:0007669"/>
    <property type="project" value="TreeGrafter"/>
</dbReference>
<organism evidence="2 3">
    <name type="scientific">Gossypium aridum</name>
    <name type="common">American cotton</name>
    <name type="synonym">Erioxylum aridum</name>
    <dbReference type="NCBI Taxonomy" id="34290"/>
    <lineage>
        <taxon>Eukaryota</taxon>
        <taxon>Viridiplantae</taxon>
        <taxon>Streptophyta</taxon>
        <taxon>Embryophyta</taxon>
        <taxon>Tracheophyta</taxon>
        <taxon>Spermatophyta</taxon>
        <taxon>Magnoliopsida</taxon>
        <taxon>eudicotyledons</taxon>
        <taxon>Gunneridae</taxon>
        <taxon>Pentapetalae</taxon>
        <taxon>rosids</taxon>
        <taxon>malvids</taxon>
        <taxon>Malvales</taxon>
        <taxon>Malvaceae</taxon>
        <taxon>Malvoideae</taxon>
        <taxon>Gossypium</taxon>
    </lineage>
</organism>
<accession>A0A7J8WPU6</accession>
<feature type="compositionally biased region" description="Polar residues" evidence="1">
    <location>
        <begin position="27"/>
        <end position="43"/>
    </location>
</feature>
<sequence>MSNIESSPEGFNMLRRMYENVQEPFMNATTMAGNDGNSPSSNPFAALLSNLGDSQARGLPNNTSTNDSETTHGQTSPNTNPLPNPWGNTVGGGKGAPRPMLLQGQILLEMLGHQVLVVWEALDFRMYHP</sequence>
<proteinExistence type="predicted"/>
<name>A0A7J8WPU6_GOSAI</name>
<dbReference type="PANTHER" id="PTHR10677:SF3">
    <property type="entry name" value="FI07626P-RELATED"/>
    <property type="match status" value="1"/>
</dbReference>
<evidence type="ECO:0000256" key="1">
    <source>
        <dbReference type="SAM" id="MobiDB-lite"/>
    </source>
</evidence>
<reference evidence="2 3" key="1">
    <citation type="journal article" date="2019" name="Genome Biol. Evol.">
        <title>Insights into the evolution of the New World diploid cottons (Gossypium, subgenus Houzingenia) based on genome sequencing.</title>
        <authorList>
            <person name="Grover C.E."/>
            <person name="Arick M.A. 2nd"/>
            <person name="Thrash A."/>
            <person name="Conover J.L."/>
            <person name="Sanders W.S."/>
            <person name="Peterson D.G."/>
            <person name="Frelichowski J.E."/>
            <person name="Scheffler J.A."/>
            <person name="Scheffler B.E."/>
            <person name="Wendel J.F."/>
        </authorList>
    </citation>
    <scope>NUCLEOTIDE SEQUENCE [LARGE SCALE GENOMIC DNA]</scope>
    <source>
        <strain evidence="2">185</strain>
        <tissue evidence="2">Leaf</tissue>
    </source>
</reference>
<feature type="region of interest" description="Disordered" evidence="1">
    <location>
        <begin position="26"/>
        <end position="98"/>
    </location>
</feature>